<dbReference type="EMBL" id="JACRTG010000030">
    <property type="protein sequence ID" value="MBC8589063.1"/>
    <property type="molecule type" value="Genomic_DNA"/>
</dbReference>
<gene>
    <name evidence="4" type="ORF">H8707_12650</name>
</gene>
<dbReference type="RefSeq" id="WP_262430526.1">
    <property type="nucleotide sequence ID" value="NZ_JACRTG010000030.1"/>
</dbReference>
<accession>A0A926ILW7</accession>
<evidence type="ECO:0000313" key="5">
    <source>
        <dbReference type="Proteomes" id="UP000601171"/>
    </source>
</evidence>
<name>A0A926ILW7_9FIRM</name>
<dbReference type="Gene3D" id="2.40.420.20">
    <property type="match status" value="1"/>
</dbReference>
<evidence type="ECO:0000256" key="2">
    <source>
        <dbReference type="ARBA" id="ARBA00023054"/>
    </source>
</evidence>
<evidence type="ECO:0000313" key="4">
    <source>
        <dbReference type="EMBL" id="MBC8589063.1"/>
    </source>
</evidence>
<comment type="caution">
    <text evidence="4">The sequence shown here is derived from an EMBL/GenBank/DDBJ whole genome shotgun (WGS) entry which is preliminary data.</text>
</comment>
<organism evidence="4 5">
    <name type="scientific">Paratissierella segnis</name>
    <dbReference type="NCBI Taxonomy" id="2763679"/>
    <lineage>
        <taxon>Bacteria</taxon>
        <taxon>Bacillati</taxon>
        <taxon>Bacillota</taxon>
        <taxon>Tissierellia</taxon>
        <taxon>Tissierellales</taxon>
        <taxon>Tissierellaceae</taxon>
        <taxon>Paratissierella</taxon>
    </lineage>
</organism>
<dbReference type="Gene3D" id="1.10.287.470">
    <property type="entry name" value="Helix hairpin bin"/>
    <property type="match status" value="1"/>
</dbReference>
<proteinExistence type="predicted"/>
<keyword evidence="2 3" id="KW-0175">Coiled coil</keyword>
<reference evidence="4" key="1">
    <citation type="submission" date="2020-08" db="EMBL/GenBank/DDBJ databases">
        <title>Genome public.</title>
        <authorList>
            <person name="Liu C."/>
            <person name="Sun Q."/>
        </authorList>
    </citation>
    <scope>NUCLEOTIDE SEQUENCE</scope>
    <source>
        <strain evidence="4">BX21</strain>
    </source>
</reference>
<sequence length="442" mass="50603">MNKSKKLTMALGIFFTIVLILTFFSNTIYNYNLPLVTIAMPGKGKLVHKVTGNSEIEYKDSYKVYSDIEGKIHEIYVDENQSVEKGDAIVKITPTESEVDLLKQDIIKKENEISLAQLKLDRLSEEDKKYTDEMEKQKSKMNDIETKGEVKQYKDKIKNAKEEYEKIKKLYEIGAEPYSKVLAQENLIKELENDYDIFMDQEMTTSSESLSSLHLNKKDTKISIKETELNINVLKLELESLNKTMNTYKDGTIYADRSGIIHLYNLELKSTVTLSSPIGVIGVVSDDYICELRIDSKERENINQNSIVKINSTGTNSGIKGEILSIDKIEGSDMYEVRIGVLSEQEIYGQSCNITIENSSDIYDILVENSAVRKDANGYYIFVVKEEKDSLKKKYIVKRVDVTLLDRDEKYSAIDGLEFIEPVVVRSEKNIYNGNRVKYIEK</sequence>
<dbReference type="Proteomes" id="UP000601171">
    <property type="component" value="Unassembled WGS sequence"/>
</dbReference>
<dbReference type="GO" id="GO:0030313">
    <property type="term" value="C:cell envelope"/>
    <property type="evidence" value="ECO:0007669"/>
    <property type="project" value="UniProtKB-SubCell"/>
</dbReference>
<keyword evidence="5" id="KW-1185">Reference proteome</keyword>
<dbReference type="InterPro" id="IPR011053">
    <property type="entry name" value="Single_hybrid_motif"/>
</dbReference>
<feature type="coiled-coil region" evidence="3">
    <location>
        <begin position="99"/>
        <end position="244"/>
    </location>
</feature>
<protein>
    <submittedName>
        <fullName evidence="4">Biotin/lipoyl-binding protein</fullName>
    </submittedName>
</protein>
<evidence type="ECO:0000256" key="3">
    <source>
        <dbReference type="SAM" id="Coils"/>
    </source>
</evidence>
<dbReference type="PANTHER" id="PTHR32347:SF14">
    <property type="entry name" value="EFFLUX SYSTEM COMPONENT YKNX-RELATED"/>
    <property type="match status" value="1"/>
</dbReference>
<dbReference type="SUPFAM" id="SSF51230">
    <property type="entry name" value="Single hybrid motif"/>
    <property type="match status" value="1"/>
</dbReference>
<dbReference type="PANTHER" id="PTHR32347">
    <property type="entry name" value="EFFLUX SYSTEM COMPONENT YKNX-RELATED"/>
    <property type="match status" value="1"/>
</dbReference>
<dbReference type="AlphaFoldDB" id="A0A926ILW7"/>
<dbReference type="Gene3D" id="2.40.50.100">
    <property type="match status" value="1"/>
</dbReference>
<comment type="subcellular location">
    <subcellularLocation>
        <location evidence="1">Cell envelope</location>
    </subcellularLocation>
</comment>
<evidence type="ECO:0000256" key="1">
    <source>
        <dbReference type="ARBA" id="ARBA00004196"/>
    </source>
</evidence>
<dbReference type="InterPro" id="IPR050465">
    <property type="entry name" value="UPF0194_transport"/>
</dbReference>